<protein>
    <submittedName>
        <fullName evidence="1">Uncharacterized protein</fullName>
    </submittedName>
</protein>
<dbReference type="AlphaFoldDB" id="A0AAV2FT88"/>
<evidence type="ECO:0000313" key="1">
    <source>
        <dbReference type="EMBL" id="CAL1401594.1"/>
    </source>
</evidence>
<dbReference type="EMBL" id="OZ034820">
    <property type="protein sequence ID" value="CAL1401594.1"/>
    <property type="molecule type" value="Genomic_DNA"/>
</dbReference>
<gene>
    <name evidence="1" type="ORF">LTRI10_LOCUS41642</name>
</gene>
<proteinExistence type="predicted"/>
<sequence>MTGVLSHPQWRRILTMDEEIYHKLCVEFYSTFSHIVPANNKSQPRAEFMLGGKAQVLTYDAFAQATGLDPTHMTMTERQYSFHFDYQQAFRALCRPEHEHD</sequence>
<organism evidence="1 2">
    <name type="scientific">Linum trigynum</name>
    <dbReference type="NCBI Taxonomy" id="586398"/>
    <lineage>
        <taxon>Eukaryota</taxon>
        <taxon>Viridiplantae</taxon>
        <taxon>Streptophyta</taxon>
        <taxon>Embryophyta</taxon>
        <taxon>Tracheophyta</taxon>
        <taxon>Spermatophyta</taxon>
        <taxon>Magnoliopsida</taxon>
        <taxon>eudicotyledons</taxon>
        <taxon>Gunneridae</taxon>
        <taxon>Pentapetalae</taxon>
        <taxon>rosids</taxon>
        <taxon>fabids</taxon>
        <taxon>Malpighiales</taxon>
        <taxon>Linaceae</taxon>
        <taxon>Linum</taxon>
    </lineage>
</organism>
<evidence type="ECO:0000313" key="2">
    <source>
        <dbReference type="Proteomes" id="UP001497516"/>
    </source>
</evidence>
<keyword evidence="2" id="KW-1185">Reference proteome</keyword>
<reference evidence="1 2" key="1">
    <citation type="submission" date="2024-04" db="EMBL/GenBank/DDBJ databases">
        <authorList>
            <person name="Fracassetti M."/>
        </authorList>
    </citation>
    <scope>NUCLEOTIDE SEQUENCE [LARGE SCALE GENOMIC DNA]</scope>
</reference>
<accession>A0AAV2FT88</accession>
<dbReference type="Proteomes" id="UP001497516">
    <property type="component" value="Chromosome 7"/>
</dbReference>
<name>A0AAV2FT88_9ROSI</name>